<organism evidence="3 4">
    <name type="scientific">Koribacter versatilis (strain Ellin345)</name>
    <dbReference type="NCBI Taxonomy" id="204669"/>
    <lineage>
        <taxon>Bacteria</taxon>
        <taxon>Pseudomonadati</taxon>
        <taxon>Acidobacteriota</taxon>
        <taxon>Terriglobia</taxon>
        <taxon>Terriglobales</taxon>
        <taxon>Candidatus Korobacteraceae</taxon>
        <taxon>Candidatus Korobacter</taxon>
    </lineage>
</organism>
<sequence length="341" mass="37674">MTDEQKNRELDRREFLGISVGAAMLFGMNGYPGLAQDKTGVQYRTLGHTGERVSCIGLGGYHIGIQGSEDESIRIIRRAIDGGINFLDNCWDYNDGGSEVRMGKALRDGYRKRAFLMTKIDGHDGKTATKQLEDSLRRLQTDHLDLLQFHEVIRPTDPDRIFAANGSFEAMQKAKQAGKIRYLGYTGHKDPEIHLKMLSTALAHNWTPDSVQMPLNVMDTHFNSFEHKVLPELVKHNIGVLGMKPMGSGVILQSKVVTPVECLTYALSLPTSVVITGCDSMQVVDQALKVAREFKPPSEKEVAALRAKTAPVAMAGKYELYKTSSNFDGTAHNPQWLGGAP</sequence>
<dbReference type="STRING" id="204669.Acid345_4508"/>
<name>Q1IHZ2_KORVE</name>
<evidence type="ECO:0000259" key="2">
    <source>
        <dbReference type="Pfam" id="PF00248"/>
    </source>
</evidence>
<dbReference type="Proteomes" id="UP000002432">
    <property type="component" value="Chromosome"/>
</dbReference>
<keyword evidence="1" id="KW-1133">Transmembrane helix</keyword>
<dbReference type="Pfam" id="PF00248">
    <property type="entry name" value="Aldo_ket_red"/>
    <property type="match status" value="1"/>
</dbReference>
<accession>Q1IHZ2</accession>
<dbReference type="InterPro" id="IPR053135">
    <property type="entry name" value="AKR2_Oxidoreductase"/>
</dbReference>
<evidence type="ECO:0000313" key="4">
    <source>
        <dbReference type="Proteomes" id="UP000002432"/>
    </source>
</evidence>
<feature type="domain" description="NADP-dependent oxidoreductase" evidence="2">
    <location>
        <begin position="56"/>
        <end position="254"/>
    </location>
</feature>
<keyword evidence="1" id="KW-0472">Membrane</keyword>
<dbReference type="HOGENOM" id="CLU_023205_3_0_0"/>
<evidence type="ECO:0000256" key="1">
    <source>
        <dbReference type="SAM" id="Phobius"/>
    </source>
</evidence>
<proteinExistence type="predicted"/>
<keyword evidence="1" id="KW-0812">Transmembrane</keyword>
<dbReference type="Gene3D" id="3.20.20.100">
    <property type="entry name" value="NADP-dependent oxidoreductase domain"/>
    <property type="match status" value="1"/>
</dbReference>
<keyword evidence="4" id="KW-1185">Reference proteome</keyword>
<dbReference type="RefSeq" id="WP_011525305.1">
    <property type="nucleotide sequence ID" value="NC_008009.1"/>
</dbReference>
<dbReference type="OrthoDB" id="9773828at2"/>
<dbReference type="InterPro" id="IPR023210">
    <property type="entry name" value="NADP_OxRdtase_dom"/>
</dbReference>
<evidence type="ECO:0000313" key="3">
    <source>
        <dbReference type="EMBL" id="ABF43508.1"/>
    </source>
</evidence>
<dbReference type="AlphaFoldDB" id="Q1IHZ2"/>
<dbReference type="PANTHER" id="PTHR43312:SF1">
    <property type="entry name" value="NADP-DEPENDENT OXIDOREDUCTASE DOMAIN-CONTAINING PROTEIN"/>
    <property type="match status" value="1"/>
</dbReference>
<dbReference type="InterPro" id="IPR036812">
    <property type="entry name" value="NAD(P)_OxRdtase_dom_sf"/>
</dbReference>
<feature type="transmembrane region" description="Helical" evidence="1">
    <location>
        <begin position="15"/>
        <end position="34"/>
    </location>
</feature>
<dbReference type="EMBL" id="CP000360">
    <property type="protein sequence ID" value="ABF43508.1"/>
    <property type="molecule type" value="Genomic_DNA"/>
</dbReference>
<dbReference type="PANTHER" id="PTHR43312">
    <property type="entry name" value="D-THREO-ALDOSE 1-DEHYDROGENASE"/>
    <property type="match status" value="1"/>
</dbReference>
<dbReference type="KEGG" id="aba:Acid345_4508"/>
<dbReference type="EnsemblBacteria" id="ABF43508">
    <property type="protein sequence ID" value="ABF43508"/>
    <property type="gene ID" value="Acid345_4508"/>
</dbReference>
<reference evidence="3 4" key="1">
    <citation type="journal article" date="2009" name="Appl. Environ. Microbiol.">
        <title>Three genomes from the phylum Acidobacteria provide insight into the lifestyles of these microorganisms in soils.</title>
        <authorList>
            <person name="Ward N.L."/>
            <person name="Challacombe J.F."/>
            <person name="Janssen P.H."/>
            <person name="Henrissat B."/>
            <person name="Coutinho P.M."/>
            <person name="Wu M."/>
            <person name="Xie G."/>
            <person name="Haft D.H."/>
            <person name="Sait M."/>
            <person name="Badger J."/>
            <person name="Barabote R.D."/>
            <person name="Bradley B."/>
            <person name="Brettin T.S."/>
            <person name="Brinkac L.M."/>
            <person name="Bruce D."/>
            <person name="Creasy T."/>
            <person name="Daugherty S.C."/>
            <person name="Davidsen T.M."/>
            <person name="DeBoy R.T."/>
            <person name="Detter J.C."/>
            <person name="Dodson R.J."/>
            <person name="Durkin A.S."/>
            <person name="Ganapathy A."/>
            <person name="Gwinn-Giglio M."/>
            <person name="Han C.S."/>
            <person name="Khouri H."/>
            <person name="Kiss H."/>
            <person name="Kothari S.P."/>
            <person name="Madupu R."/>
            <person name="Nelson K.E."/>
            <person name="Nelson W.C."/>
            <person name="Paulsen I."/>
            <person name="Penn K."/>
            <person name="Ren Q."/>
            <person name="Rosovitz M.J."/>
            <person name="Selengut J.D."/>
            <person name="Shrivastava S."/>
            <person name="Sullivan S.A."/>
            <person name="Tapia R."/>
            <person name="Thompson L.S."/>
            <person name="Watkins K.L."/>
            <person name="Yang Q."/>
            <person name="Yu C."/>
            <person name="Zafar N."/>
            <person name="Zhou L."/>
            <person name="Kuske C.R."/>
        </authorList>
    </citation>
    <scope>NUCLEOTIDE SEQUENCE [LARGE SCALE GENOMIC DNA]</scope>
    <source>
        <strain evidence="3 4">Ellin345</strain>
    </source>
</reference>
<dbReference type="eggNOG" id="COG1453">
    <property type="taxonomic scope" value="Bacteria"/>
</dbReference>
<dbReference type="CDD" id="cd19100">
    <property type="entry name" value="AKR_unchar"/>
    <property type="match status" value="1"/>
</dbReference>
<protein>
    <submittedName>
        <fullName evidence="3">Aldo/keto reductase</fullName>
    </submittedName>
</protein>
<dbReference type="SUPFAM" id="SSF51430">
    <property type="entry name" value="NAD(P)-linked oxidoreductase"/>
    <property type="match status" value="1"/>
</dbReference>
<gene>
    <name evidence="3" type="ordered locus">Acid345_4508</name>
</gene>